<dbReference type="AlphaFoldDB" id="A0A9P3HKG3"/>
<protein>
    <submittedName>
        <fullName evidence="2">Uncharacterized protein</fullName>
    </submittedName>
</protein>
<feature type="compositionally biased region" description="Polar residues" evidence="1">
    <location>
        <begin position="598"/>
        <end position="616"/>
    </location>
</feature>
<feature type="region of interest" description="Disordered" evidence="1">
    <location>
        <begin position="214"/>
        <end position="259"/>
    </location>
</feature>
<accession>A0A9P3HKG3</accession>
<feature type="region of interest" description="Disordered" evidence="1">
    <location>
        <begin position="32"/>
        <end position="64"/>
    </location>
</feature>
<evidence type="ECO:0000313" key="2">
    <source>
        <dbReference type="EMBL" id="GJJ78439.1"/>
    </source>
</evidence>
<keyword evidence="3" id="KW-1185">Reference proteome</keyword>
<comment type="caution">
    <text evidence="2">The sequence shown here is derived from an EMBL/GenBank/DDBJ whole genome shotgun (WGS) entry which is preliminary data.</text>
</comment>
<proteinExistence type="predicted"/>
<name>A0A9P3HKG3_9FUNG</name>
<feature type="compositionally biased region" description="Basic and acidic residues" evidence="1">
    <location>
        <begin position="217"/>
        <end position="240"/>
    </location>
</feature>
<dbReference type="Proteomes" id="UP000827284">
    <property type="component" value="Unassembled WGS sequence"/>
</dbReference>
<dbReference type="OrthoDB" id="2448468at2759"/>
<sequence length="634" mass="69885">MNRFLISEIGSDKDRAPDTGFLLEARSTTRIGRTPSVSASQPTLIQSTTPSPISKLEQSPSQQQVQQQTITVTPSSVRTAPKVPSQSLGQAFLVIFQATRSTIRKALLALDTDNVLSKSLQTLVDYVQYAEQDTPLAVIRSAEILRPFLDKIMKKSDENAKKISFLLLDWQLLDHPCRSIIIQGLALEMGPKTEDKKRKLSALLALEHALSTRHKRMLENDKEEPRTAMEKPPKESDKSKNSVNFLDIPETRGERGKGSAIEIIEPKEDLTAGTKGQELKKSMKTGEDMCAPFDGPILANLISHLSHITRHDGAVASDGISSMTRLTGLAFQLAISLSQTLTKGALREIELEEEEEERIKKSSVTQTIPRRGPLIIELDSDSIETPSLPDNAKDQSSLRWSFAKCMGCIRGVTEDLKMWNRNKSSLMKAALDDTLDMLSRFHRHYQRQFEEADIEIARATMIGNSPPKPPPFREIVKSFAKCWAPISAALYPTEAGILSSPSVLRRRVRETVDQKELPPFVRLHVIGLLLGQADPAVSADSLKPIAANDKLKAEIFEMADLVIKSGVPVARNVAIEIGKQLTGKESQGIETKPKPGNLSATAPVQQSSLPLSSTAQLPHPYNKERPAPTIAMVD</sequence>
<evidence type="ECO:0000313" key="3">
    <source>
        <dbReference type="Proteomes" id="UP000827284"/>
    </source>
</evidence>
<dbReference type="EMBL" id="BQFW01000015">
    <property type="protein sequence ID" value="GJJ78439.1"/>
    <property type="molecule type" value="Genomic_DNA"/>
</dbReference>
<gene>
    <name evidence="2" type="ORF">EMPS_10798</name>
</gene>
<reference evidence="2" key="2">
    <citation type="journal article" date="2022" name="Microbiol. Resour. Announc.">
        <title>Whole-Genome Sequence of Entomortierella parvispora E1425, a Mucoromycotan Fungus Associated with Burkholderiaceae-Related Endosymbiotic Bacteria.</title>
        <authorList>
            <person name="Herlambang A."/>
            <person name="Guo Y."/>
            <person name="Takashima Y."/>
            <person name="Narisawa K."/>
            <person name="Ohta H."/>
            <person name="Nishizawa T."/>
        </authorList>
    </citation>
    <scope>NUCLEOTIDE SEQUENCE</scope>
    <source>
        <strain evidence="2">E1425</strain>
    </source>
</reference>
<feature type="region of interest" description="Disordered" evidence="1">
    <location>
        <begin position="585"/>
        <end position="634"/>
    </location>
</feature>
<reference evidence="2" key="1">
    <citation type="submission" date="2021-11" db="EMBL/GenBank/DDBJ databases">
        <authorList>
            <person name="Herlambang A."/>
            <person name="Guo Y."/>
            <person name="Takashima Y."/>
            <person name="Nishizawa T."/>
        </authorList>
    </citation>
    <scope>NUCLEOTIDE SEQUENCE</scope>
    <source>
        <strain evidence="2">E1425</strain>
    </source>
</reference>
<organism evidence="2 3">
    <name type="scientific">Entomortierella parvispora</name>
    <dbReference type="NCBI Taxonomy" id="205924"/>
    <lineage>
        <taxon>Eukaryota</taxon>
        <taxon>Fungi</taxon>
        <taxon>Fungi incertae sedis</taxon>
        <taxon>Mucoromycota</taxon>
        <taxon>Mortierellomycotina</taxon>
        <taxon>Mortierellomycetes</taxon>
        <taxon>Mortierellales</taxon>
        <taxon>Mortierellaceae</taxon>
        <taxon>Entomortierella</taxon>
    </lineage>
</organism>
<feature type="compositionally biased region" description="Polar residues" evidence="1">
    <location>
        <begin position="32"/>
        <end position="52"/>
    </location>
</feature>
<evidence type="ECO:0000256" key="1">
    <source>
        <dbReference type="SAM" id="MobiDB-lite"/>
    </source>
</evidence>